<feature type="transmembrane region" description="Helical" evidence="1">
    <location>
        <begin position="825"/>
        <end position="848"/>
    </location>
</feature>
<keyword evidence="1" id="KW-0812">Transmembrane</keyword>
<evidence type="ECO:0000313" key="2">
    <source>
        <dbReference type="EMBL" id="SBS99273.1"/>
    </source>
</evidence>
<sequence length="900" mass="108649">MDYLQFKKTSDKDYISMDETLYKFYSEFDKHCNSNDDTICFYFIPETIANTSVRELLKKFMRNLKNLSDKNGAYFNTIDKENNINKRCTYLKYWFYDQIISKNYQISDEDMDNFFDLLEGLKYVIFDTFPCDFYKIKLKDIKEIKKLYDYFVFYDAYKIQNIINYQIYNSVHCHYLKGATFLYKEKERQCNLSDKTEYCKEFSNHIQNNIEKNVLLSLRGKCKDEKVITLPQTTHQNEITLHHNLKKLAERDGFLNEVPLNEFYNVLNYWYNDSIIDTCICKKFIKNDIWNVNYIRKLCNNLKDIIKGWKNLQLTFEKHYKGYKYCDYMNYWLHDKIKSNISRAKIIQYIYNAWDKLDKKYSKDYTCSHKNFNVAEYAFKRKKELFEFLEYYDKMKVFLYDVASPNHKEYCDYVKNRFALYFSMEHESDTFKKSSLYTEEIKAFKEKFNANNELNFLKEKCPGRKLELVFNKAQENVSTLLPYGLEILQQENENLKYNREWINLKEKILEELPSDKIYKNLNSDDNIDQYFNGCVNISLLELDYPGITRLCKKLRRNLKKLSTIDDKKEHKERCFYFKHWLYEEIRKIFLTESTNISEIPDMTKILKVGYDTNYELTQENIHKNYNLLHKQFRAKRELIIKELLNQYTPKKKGTPKSFESIKEIFVNAHDLNKFTPCLYNFDCTFDECREMKHLHDYFENYDSVICNESSNIHECKKIYCDSIPYINKLYEKHIGECCTCYSSPTSYCQDNCKDYFRCNQAYNPHNLYSKLKCKEVTGKELNMVVKPEPIDKNVLFITQNSQEKGAPLDPVTKESIHKISTYDPFYTFFLISFVLLGIFFLFFVFYKFTQFGSFLYKKLNKKKNDLNFYEENTQQLLPRHSKHEHTNTRNKKIRLAYNSQ</sequence>
<proteinExistence type="predicted"/>
<keyword evidence="1" id="KW-0472">Membrane</keyword>
<keyword evidence="1" id="KW-1133">Transmembrane helix</keyword>
<dbReference type="InterPro" id="IPR008780">
    <property type="entry name" value="Plasmodium_Vir"/>
</dbReference>
<protein>
    <submittedName>
        <fullName evidence="2">PIR Superfamily Protein</fullName>
    </submittedName>
</protein>
<dbReference type="Pfam" id="PF05795">
    <property type="entry name" value="Plasmodium_Vir"/>
    <property type="match status" value="4"/>
</dbReference>
<dbReference type="Proteomes" id="UP000078546">
    <property type="component" value="Unassembled WGS sequence"/>
</dbReference>
<evidence type="ECO:0000313" key="3">
    <source>
        <dbReference type="Proteomes" id="UP000078546"/>
    </source>
</evidence>
<name>A0A1A8X201_PLAOA</name>
<reference evidence="3" key="1">
    <citation type="submission" date="2016-05" db="EMBL/GenBank/DDBJ databases">
        <authorList>
            <person name="Naeem Raeece"/>
        </authorList>
    </citation>
    <scope>NUCLEOTIDE SEQUENCE [LARGE SCALE GENOMIC DNA]</scope>
</reference>
<dbReference type="EMBL" id="FLQV01001211">
    <property type="protein sequence ID" value="SBS99273.1"/>
    <property type="molecule type" value="Genomic_DNA"/>
</dbReference>
<accession>A0A1A8X201</accession>
<organism evidence="2 3">
    <name type="scientific">Plasmodium ovale curtisi</name>
    <dbReference type="NCBI Taxonomy" id="864141"/>
    <lineage>
        <taxon>Eukaryota</taxon>
        <taxon>Sar</taxon>
        <taxon>Alveolata</taxon>
        <taxon>Apicomplexa</taxon>
        <taxon>Aconoidasida</taxon>
        <taxon>Haemosporida</taxon>
        <taxon>Plasmodiidae</taxon>
        <taxon>Plasmodium</taxon>
        <taxon>Plasmodium (Plasmodium)</taxon>
    </lineage>
</organism>
<gene>
    <name evidence="2" type="ORF">POVCU1_051710</name>
</gene>
<dbReference type="AlphaFoldDB" id="A0A1A8X201"/>
<evidence type="ECO:0000256" key="1">
    <source>
        <dbReference type="SAM" id="Phobius"/>
    </source>
</evidence>